<keyword evidence="1" id="KW-0540">Nuclease</keyword>
<organism evidence="6 7">
    <name type="scientific">Candidatus Thermofonsia Clade 1 bacterium</name>
    <dbReference type="NCBI Taxonomy" id="2364210"/>
    <lineage>
        <taxon>Bacteria</taxon>
        <taxon>Bacillati</taxon>
        <taxon>Chloroflexota</taxon>
        <taxon>Candidatus Thermofontia</taxon>
        <taxon>Candidatus Thermofonsia Clade 1</taxon>
    </lineage>
</organism>
<comment type="caution">
    <text evidence="6">The sequence shown here is derived from an EMBL/GenBank/DDBJ whole genome shotgun (WGS) entry which is preliminary data.</text>
</comment>
<dbReference type="Proteomes" id="UP000229681">
    <property type="component" value="Unassembled WGS sequence"/>
</dbReference>
<evidence type="ECO:0000256" key="4">
    <source>
        <dbReference type="SAM" id="SignalP"/>
    </source>
</evidence>
<dbReference type="AlphaFoldDB" id="A0A2M8PBH8"/>
<dbReference type="GO" id="GO:0016787">
    <property type="term" value="F:hydrolase activity"/>
    <property type="evidence" value="ECO:0007669"/>
    <property type="project" value="UniProtKB-KW"/>
</dbReference>
<accession>A0A2M8PBH8</accession>
<dbReference type="SUPFAM" id="SSF50199">
    <property type="entry name" value="Staphylococcal nuclease"/>
    <property type="match status" value="1"/>
</dbReference>
<keyword evidence="3" id="KW-0378">Hydrolase</keyword>
<evidence type="ECO:0000313" key="6">
    <source>
        <dbReference type="EMBL" id="PJF34872.1"/>
    </source>
</evidence>
<dbReference type="InterPro" id="IPR016071">
    <property type="entry name" value="Staphylococal_nuclease_OB-fold"/>
</dbReference>
<evidence type="ECO:0000256" key="3">
    <source>
        <dbReference type="ARBA" id="ARBA00022801"/>
    </source>
</evidence>
<gene>
    <name evidence="6" type="ORF">CUN49_13450</name>
</gene>
<proteinExistence type="predicted"/>
<keyword evidence="4" id="KW-0732">Signal</keyword>
<name>A0A2M8PBH8_9CHLR</name>
<sequence length="184" mass="20928">MPRLICLLVALCLAACGALDSAPDPAPTLSITYPAMPRNLTEGRVSRVVDGDTADILVNGERWRVRMLGMDTPESVAQDRPVECFGRAAAARARQLLEGQTVYLERDTSQDDRDRFGRHLRFVWFSDGRLFNLQMIAEGYAFEYTYRGNAHKYQRQFRSAQEEARRALRGLWSPDTCNGERRPE</sequence>
<evidence type="ECO:0000256" key="1">
    <source>
        <dbReference type="ARBA" id="ARBA00022722"/>
    </source>
</evidence>
<evidence type="ECO:0000259" key="5">
    <source>
        <dbReference type="PROSITE" id="PS50830"/>
    </source>
</evidence>
<feature type="chain" id="PRO_5030053676" evidence="4">
    <location>
        <begin position="22"/>
        <end position="184"/>
    </location>
</feature>
<dbReference type="InterPro" id="IPR035437">
    <property type="entry name" value="SNase_OB-fold_sf"/>
</dbReference>
<dbReference type="GO" id="GO:0004519">
    <property type="term" value="F:endonuclease activity"/>
    <property type="evidence" value="ECO:0007669"/>
    <property type="project" value="UniProtKB-KW"/>
</dbReference>
<dbReference type="PANTHER" id="PTHR12302">
    <property type="entry name" value="EBNA2 BINDING PROTEIN P100"/>
    <property type="match status" value="1"/>
</dbReference>
<dbReference type="PANTHER" id="PTHR12302:SF3">
    <property type="entry name" value="SERINE_THREONINE-PROTEIN KINASE 31"/>
    <property type="match status" value="1"/>
</dbReference>
<feature type="signal peptide" evidence="4">
    <location>
        <begin position="1"/>
        <end position="21"/>
    </location>
</feature>
<feature type="domain" description="TNase-like" evidence="5">
    <location>
        <begin position="39"/>
        <end position="174"/>
    </location>
</feature>
<evidence type="ECO:0000313" key="7">
    <source>
        <dbReference type="Proteomes" id="UP000229681"/>
    </source>
</evidence>
<evidence type="ECO:0000256" key="2">
    <source>
        <dbReference type="ARBA" id="ARBA00022759"/>
    </source>
</evidence>
<dbReference type="Pfam" id="PF00565">
    <property type="entry name" value="SNase"/>
    <property type="match status" value="1"/>
</dbReference>
<dbReference type="PROSITE" id="PS50830">
    <property type="entry name" value="TNASE_3"/>
    <property type="match status" value="1"/>
</dbReference>
<dbReference type="Gene3D" id="2.40.50.90">
    <property type="match status" value="1"/>
</dbReference>
<dbReference type="SMART" id="SM00318">
    <property type="entry name" value="SNc"/>
    <property type="match status" value="1"/>
</dbReference>
<protein>
    <submittedName>
        <fullName evidence="6">Nuclease</fullName>
    </submittedName>
</protein>
<keyword evidence="2" id="KW-0255">Endonuclease</keyword>
<reference evidence="6 7" key="1">
    <citation type="submission" date="2017-11" db="EMBL/GenBank/DDBJ databases">
        <title>Evolution of Phototrophy in the Chloroflexi Phylum Driven by Horizontal Gene Transfer.</title>
        <authorList>
            <person name="Ward L.M."/>
            <person name="Hemp J."/>
            <person name="Shih P.M."/>
            <person name="Mcglynn S.E."/>
            <person name="Fischer W."/>
        </authorList>
    </citation>
    <scope>NUCLEOTIDE SEQUENCE [LARGE SCALE GENOMIC DNA]</scope>
    <source>
        <strain evidence="6">JP3_13</strain>
    </source>
</reference>
<dbReference type="EMBL" id="PGTM01000253">
    <property type="protein sequence ID" value="PJF34872.1"/>
    <property type="molecule type" value="Genomic_DNA"/>
</dbReference>